<dbReference type="GO" id="GO:0050661">
    <property type="term" value="F:NADP binding"/>
    <property type="evidence" value="ECO:0007669"/>
    <property type="project" value="InterPro"/>
</dbReference>
<evidence type="ECO:0000313" key="6">
    <source>
        <dbReference type="Proteomes" id="UP000663845"/>
    </source>
</evidence>
<dbReference type="EMBL" id="CAJOAZ010000463">
    <property type="protein sequence ID" value="CAF3654852.1"/>
    <property type="molecule type" value="Genomic_DNA"/>
</dbReference>
<dbReference type="InterPro" id="IPR006115">
    <property type="entry name" value="6PGDH_NADP-bd"/>
</dbReference>
<dbReference type="Pfam" id="PF01266">
    <property type="entry name" value="DAO"/>
    <property type="match status" value="1"/>
</dbReference>
<name>A0A813UHT3_9BILA</name>
<comment type="caution">
    <text evidence="4">The sequence shown here is derived from an EMBL/GenBank/DDBJ whole genome shotgun (WGS) entry which is preliminary data.</text>
</comment>
<evidence type="ECO:0000259" key="2">
    <source>
        <dbReference type="Pfam" id="PF01266"/>
    </source>
</evidence>
<dbReference type="Proteomes" id="UP000663844">
    <property type="component" value="Unassembled WGS sequence"/>
</dbReference>
<dbReference type="InterPro" id="IPR036188">
    <property type="entry name" value="FAD/NAD-bd_sf"/>
</dbReference>
<evidence type="ECO:0000313" key="5">
    <source>
        <dbReference type="EMBL" id="CAF3654852.1"/>
    </source>
</evidence>
<dbReference type="Gene3D" id="3.50.50.60">
    <property type="entry name" value="FAD/NAD(P)-binding domain"/>
    <property type="match status" value="2"/>
</dbReference>
<evidence type="ECO:0008006" key="7">
    <source>
        <dbReference type="Google" id="ProtNLM"/>
    </source>
</evidence>
<evidence type="ECO:0000313" key="4">
    <source>
        <dbReference type="EMBL" id="CAF0829650.1"/>
    </source>
</evidence>
<keyword evidence="1" id="KW-0560">Oxidoreductase</keyword>
<evidence type="ECO:0000256" key="1">
    <source>
        <dbReference type="ARBA" id="ARBA00023002"/>
    </source>
</evidence>
<dbReference type="InterPro" id="IPR036291">
    <property type="entry name" value="NAD(P)-bd_dom_sf"/>
</dbReference>
<sequence>MKVLIAYPFTTSGIRVLHQIIYLPELVQSEESLLIAIREHHPNVIIVGNNSVGEKTLETWCSIMDDNILLTLIRRGSSLSRIKIDRAKQLNINVLNTLSVNSRFVAEYMIEHLNLSNNKDNLIIAIIGSGAIGRRVAYRLNQKHHIVNIYSPSLIEPDEYIRKKIQKEKGIDLPGIHIYNTPEEAVQNATHVILAVDADKVKDDNERLSQEFFQLIPNGARIVSVTEFHVFVQGALNILIERIKKGELTAHLDSHAYDLSEIKDHPDGLVTISAAMKGRGCGEVMDQAALVVLANIALEQSLNSSLIFPRNSQEKTEDITIIGAGIMGLVTALFLCENGYKITIIDEHNRPNLKNDFNENEIFCRGPTLDGCDTRHASITETLPHAVFYRINSLIKYPNDHGGWKIIPEHFSNEEKPWIERFCELAGHPELVVYLFNKFVSNLNRCGMELWENIFQNYPQIAKNCVKNHRIIRVCPSLTLLNVVSQFQTKYHNNQDNLQRLTHAQALQRIPSLILKDGDAGGIDVPGFTVNHQHLCSNIIQYLETKQNVKFQWSTHIRSIDDISSSKIIFASSLNGIDCRLLENIPLAIQGVLGCWTKVPNINSIKIDFKIMEKEPIGVINVTPSEDEQHLYITGGFAFCGHRGIVQSKYLDQLIELFNSTIRNYLPDEIEASESKSHPTKFCIRPMTPDGMPIIQEFSSQNKKQDIYFIGGTNSAGFVQSPILATLLLDLFKGTTSDSSLCHVYRSLRLDRQTLIFNSNSTD</sequence>
<dbReference type="PANTHER" id="PTHR13847:SF289">
    <property type="entry name" value="GLYCINE OXIDASE"/>
    <property type="match status" value="1"/>
</dbReference>
<gene>
    <name evidence="4" type="ORF">JYZ213_LOCUS6764</name>
    <name evidence="5" type="ORF">OXD698_LOCUS9234</name>
</gene>
<dbReference type="SUPFAM" id="SSF51971">
    <property type="entry name" value="Nucleotide-binding domain"/>
    <property type="match status" value="1"/>
</dbReference>
<dbReference type="GO" id="GO:0005737">
    <property type="term" value="C:cytoplasm"/>
    <property type="evidence" value="ECO:0007669"/>
    <property type="project" value="TreeGrafter"/>
</dbReference>
<reference evidence="4" key="1">
    <citation type="submission" date="2021-02" db="EMBL/GenBank/DDBJ databases">
        <authorList>
            <person name="Nowell W R."/>
        </authorList>
    </citation>
    <scope>NUCLEOTIDE SEQUENCE</scope>
</reference>
<feature type="domain" description="FAD dependent oxidoreductase" evidence="2">
    <location>
        <begin position="318"/>
        <end position="730"/>
    </location>
</feature>
<dbReference type="Gene3D" id="3.30.9.10">
    <property type="entry name" value="D-Amino Acid Oxidase, subunit A, domain 2"/>
    <property type="match status" value="1"/>
</dbReference>
<feature type="domain" description="6-phosphogluconate dehydrogenase NADP-binding" evidence="3">
    <location>
        <begin position="124"/>
        <end position="227"/>
    </location>
</feature>
<dbReference type="AlphaFoldDB" id="A0A813UHT3"/>
<dbReference type="GO" id="GO:0016491">
    <property type="term" value="F:oxidoreductase activity"/>
    <property type="evidence" value="ECO:0007669"/>
    <property type="project" value="UniProtKB-KW"/>
</dbReference>
<dbReference type="Pfam" id="PF03446">
    <property type="entry name" value="NAD_binding_2"/>
    <property type="match status" value="1"/>
</dbReference>
<dbReference type="EMBL" id="CAJNOG010000043">
    <property type="protein sequence ID" value="CAF0829650.1"/>
    <property type="molecule type" value="Genomic_DNA"/>
</dbReference>
<dbReference type="PANTHER" id="PTHR13847">
    <property type="entry name" value="SARCOSINE DEHYDROGENASE-RELATED"/>
    <property type="match status" value="1"/>
</dbReference>
<dbReference type="Proteomes" id="UP000663845">
    <property type="component" value="Unassembled WGS sequence"/>
</dbReference>
<organism evidence="4 6">
    <name type="scientific">Adineta steineri</name>
    <dbReference type="NCBI Taxonomy" id="433720"/>
    <lineage>
        <taxon>Eukaryota</taxon>
        <taxon>Metazoa</taxon>
        <taxon>Spiralia</taxon>
        <taxon>Gnathifera</taxon>
        <taxon>Rotifera</taxon>
        <taxon>Eurotatoria</taxon>
        <taxon>Bdelloidea</taxon>
        <taxon>Adinetida</taxon>
        <taxon>Adinetidae</taxon>
        <taxon>Adineta</taxon>
    </lineage>
</organism>
<dbReference type="InterPro" id="IPR006076">
    <property type="entry name" value="FAD-dep_OxRdtase"/>
</dbReference>
<proteinExistence type="predicted"/>
<dbReference type="Gene3D" id="3.40.50.720">
    <property type="entry name" value="NAD(P)-binding Rossmann-like Domain"/>
    <property type="match status" value="2"/>
</dbReference>
<evidence type="ECO:0000259" key="3">
    <source>
        <dbReference type="Pfam" id="PF03446"/>
    </source>
</evidence>
<dbReference type="SUPFAM" id="SSF51735">
    <property type="entry name" value="NAD(P)-binding Rossmann-fold domains"/>
    <property type="match status" value="1"/>
</dbReference>
<accession>A0A813UHT3</accession>
<protein>
    <recommendedName>
        <fullName evidence="7">FAD dependent oxidoreductase domain-containing protein</fullName>
    </recommendedName>
</protein>